<feature type="region of interest" description="Disordered" evidence="1">
    <location>
        <begin position="1"/>
        <end position="150"/>
    </location>
</feature>
<keyword evidence="2" id="KW-0503">Monooxygenase</keyword>
<sequence>GHRSPPAAVRRPRPAPARRALLGRADGGAAGRARAPARAEGGGGARDGAARLRLSPLGRDAPHGGRQPGGAGRPAHRAADAPQRRGARHLHHPVRPHPARPRPPRPHRRAGAGAPGGRPRHGASGGLARRAHDLLQPGERADGGVRHGDGRRPALVPALLGQERRLRALARGAGGGLRLRGDCRYPRHHHARLAAGGPRSPVPALHARPRARAVHERPGLPEPAATPAGGGRPGGRAAVLPHLLGPKFGLGAAAQHPPLDQAAGCAEGHPAPPRRCPRRGGRVGRDRRLQSRRAAGRRRGGQRRLPRCLRRRGGRTLPRAVRQRRARRGGRVQGAGAGGHGRAARAAVHLGAGGRGRGRGGGGDRQPRRRLRPDDGAGGGEGRGGDYTRVVGGL</sequence>
<dbReference type="GO" id="GO:0050040">
    <property type="term" value="F:lactate 2-monooxygenase activity"/>
    <property type="evidence" value="ECO:0007669"/>
    <property type="project" value="UniProtKB-EC"/>
</dbReference>
<reference evidence="2" key="1">
    <citation type="submission" date="2020-02" db="EMBL/GenBank/DDBJ databases">
        <authorList>
            <person name="Meier V. D."/>
        </authorList>
    </citation>
    <scope>NUCLEOTIDE SEQUENCE</scope>
    <source>
        <strain evidence="2">AVDCRST_MAG39</strain>
    </source>
</reference>
<feature type="region of interest" description="Disordered" evidence="1">
    <location>
        <begin position="260"/>
        <end position="394"/>
    </location>
</feature>
<name>A0A6J4RTQ3_9SPHN</name>
<evidence type="ECO:0000313" key="2">
    <source>
        <dbReference type="EMBL" id="CAA9481332.1"/>
    </source>
</evidence>
<proteinExistence type="predicted"/>
<keyword evidence="2" id="KW-0560">Oxidoreductase</keyword>
<feature type="compositionally biased region" description="Basic and acidic residues" evidence="1">
    <location>
        <begin position="139"/>
        <end position="150"/>
    </location>
</feature>
<dbReference type="EMBL" id="CADCVW010000011">
    <property type="protein sequence ID" value="CAA9481332.1"/>
    <property type="molecule type" value="Genomic_DNA"/>
</dbReference>
<dbReference type="EC" id="1.13.12.4" evidence="2"/>
<gene>
    <name evidence="2" type="ORF">AVDCRST_MAG39-177</name>
</gene>
<feature type="compositionally biased region" description="Basic residues" evidence="1">
    <location>
        <begin position="85"/>
        <end position="110"/>
    </location>
</feature>
<feature type="non-terminal residue" evidence="2">
    <location>
        <position position="1"/>
    </location>
</feature>
<feature type="non-terminal residue" evidence="2">
    <location>
        <position position="394"/>
    </location>
</feature>
<feature type="compositionally biased region" description="Basic residues" evidence="1">
    <location>
        <begin position="290"/>
        <end position="314"/>
    </location>
</feature>
<evidence type="ECO:0000256" key="1">
    <source>
        <dbReference type="SAM" id="MobiDB-lite"/>
    </source>
</evidence>
<organism evidence="2">
    <name type="scientific">uncultured Sphingomonadaceae bacterium</name>
    <dbReference type="NCBI Taxonomy" id="169976"/>
    <lineage>
        <taxon>Bacteria</taxon>
        <taxon>Pseudomonadati</taxon>
        <taxon>Pseudomonadota</taxon>
        <taxon>Alphaproteobacteria</taxon>
        <taxon>Sphingomonadales</taxon>
        <taxon>Sphingomonadaceae</taxon>
        <taxon>environmental samples</taxon>
    </lineage>
</organism>
<feature type="compositionally biased region" description="Gly residues" evidence="1">
    <location>
        <begin position="351"/>
        <end position="364"/>
    </location>
</feature>
<feature type="compositionally biased region" description="Gly residues" evidence="1">
    <location>
        <begin position="331"/>
        <end position="341"/>
    </location>
</feature>
<feature type="region of interest" description="Disordered" evidence="1">
    <location>
        <begin position="213"/>
        <end position="237"/>
    </location>
</feature>
<dbReference type="AlphaFoldDB" id="A0A6J4RTQ3"/>
<accession>A0A6J4RTQ3</accession>
<protein>
    <submittedName>
        <fullName evidence="2">Lactate 2-monooxygenase</fullName>
        <ecNumber evidence="2">1.13.12.4</ecNumber>
    </submittedName>
</protein>
<feature type="compositionally biased region" description="Basic residues" evidence="1">
    <location>
        <begin position="321"/>
        <end position="330"/>
    </location>
</feature>